<protein>
    <submittedName>
        <fullName evidence="1">Eukaryotic translation initiation factor 2 subunit alpha</fullName>
    </submittedName>
</protein>
<keyword evidence="2" id="KW-1185">Reference proteome</keyword>
<sequence length="148" mass="17335">MFKTLIREGELYDVCNFVVGYNNMKFKTTKHKYKLNFKPKTGVVEFTDNNFPSNNYQFKSFGELLRPAEVDENELFGEIRICNTCYITKLLVNAHIDEINDFRNRFKIRVRVIDGTGSVSFLLWDRECLQLLGKTANEMRDNLDEASI</sequence>
<evidence type="ECO:0000313" key="1">
    <source>
        <dbReference type="EMBL" id="KAL2533956.1"/>
    </source>
</evidence>
<dbReference type="AlphaFoldDB" id="A0ABD1V9D3"/>
<accession>A0ABD1V9D3</accession>
<reference evidence="2" key="1">
    <citation type="submission" date="2024-07" db="EMBL/GenBank/DDBJ databases">
        <title>Two chromosome-level genome assemblies of Korean endemic species Abeliophyllum distichum and Forsythia ovata (Oleaceae).</title>
        <authorList>
            <person name="Jang H."/>
        </authorList>
    </citation>
    <scope>NUCLEOTIDE SEQUENCE [LARGE SCALE GENOMIC DNA]</scope>
</reference>
<comment type="caution">
    <text evidence="1">The sequence shown here is derived from an EMBL/GenBank/DDBJ whole genome shotgun (WGS) entry which is preliminary data.</text>
</comment>
<dbReference type="GO" id="GO:0003743">
    <property type="term" value="F:translation initiation factor activity"/>
    <property type="evidence" value="ECO:0007669"/>
    <property type="project" value="UniProtKB-KW"/>
</dbReference>
<dbReference type="Proteomes" id="UP001604336">
    <property type="component" value="Unassembled WGS sequence"/>
</dbReference>
<keyword evidence="1" id="KW-0648">Protein biosynthesis</keyword>
<organism evidence="1 2">
    <name type="scientific">Abeliophyllum distichum</name>
    <dbReference type="NCBI Taxonomy" id="126358"/>
    <lineage>
        <taxon>Eukaryota</taxon>
        <taxon>Viridiplantae</taxon>
        <taxon>Streptophyta</taxon>
        <taxon>Embryophyta</taxon>
        <taxon>Tracheophyta</taxon>
        <taxon>Spermatophyta</taxon>
        <taxon>Magnoliopsida</taxon>
        <taxon>eudicotyledons</taxon>
        <taxon>Gunneridae</taxon>
        <taxon>Pentapetalae</taxon>
        <taxon>asterids</taxon>
        <taxon>lamiids</taxon>
        <taxon>Lamiales</taxon>
        <taxon>Oleaceae</taxon>
        <taxon>Forsythieae</taxon>
        <taxon>Abeliophyllum</taxon>
    </lineage>
</organism>
<gene>
    <name evidence="1" type="ORF">Adt_07307</name>
</gene>
<keyword evidence="1" id="KW-0396">Initiation factor</keyword>
<proteinExistence type="predicted"/>
<dbReference type="InterPro" id="IPR012340">
    <property type="entry name" value="NA-bd_OB-fold"/>
</dbReference>
<dbReference type="EMBL" id="JBFOLK010000002">
    <property type="protein sequence ID" value="KAL2533956.1"/>
    <property type="molecule type" value="Genomic_DNA"/>
</dbReference>
<evidence type="ECO:0000313" key="2">
    <source>
        <dbReference type="Proteomes" id="UP001604336"/>
    </source>
</evidence>
<name>A0ABD1V9D3_9LAMI</name>
<dbReference type="SUPFAM" id="SSF50249">
    <property type="entry name" value="Nucleic acid-binding proteins"/>
    <property type="match status" value="1"/>
</dbReference>
<dbReference type="Gene3D" id="2.40.50.140">
    <property type="entry name" value="Nucleic acid-binding proteins"/>
    <property type="match status" value="2"/>
</dbReference>